<comment type="caution">
    <text evidence="9">The sequence shown here is derived from an EMBL/GenBank/DDBJ whole genome shotgun (WGS) entry which is preliminary data.</text>
</comment>
<protein>
    <recommendedName>
        <fullName evidence="6">ATP synthase F1 subunit epsilon</fullName>
    </recommendedName>
</protein>
<dbReference type="PANTHER" id="PTHR48417:SF1">
    <property type="entry name" value="ATP SYNTHASE F1 SUBUNIT EPSILON"/>
    <property type="match status" value="1"/>
</dbReference>
<sequence length="109" mass="11990">MSLRSLTRLTSVSRNWVFKESRCSMSQLGDLGDGAGKGGGSGGAIRSAGGAFGKREAAQEEEYFYKKQKEQLAKLKDAVQEEISFHEEQIRRHQEALNKAKAKAKLASE</sequence>
<dbReference type="FunFam" id="1.20.5.500:FF:000007">
    <property type="entry name" value="ATPase inhibitor, putative"/>
    <property type="match status" value="1"/>
</dbReference>
<dbReference type="GO" id="GO:0005739">
    <property type="term" value="C:mitochondrion"/>
    <property type="evidence" value="ECO:0007669"/>
    <property type="project" value="UniProtKB-SubCell"/>
</dbReference>
<dbReference type="EMBL" id="JAPXFL010000006">
    <property type="protein sequence ID" value="KAK9505151.1"/>
    <property type="molecule type" value="Genomic_DNA"/>
</dbReference>
<dbReference type="PANTHER" id="PTHR48417">
    <property type="entry name" value="ATP SYNTHASE F1 SUBUNIT EPSILON"/>
    <property type="match status" value="1"/>
</dbReference>
<feature type="coiled-coil region" evidence="7">
    <location>
        <begin position="69"/>
        <end position="103"/>
    </location>
</feature>
<evidence type="ECO:0000256" key="6">
    <source>
        <dbReference type="ARBA" id="ARBA00030036"/>
    </source>
</evidence>
<comment type="similarity">
    <text evidence="2">Belongs to the ATPase inhibitor family.</text>
</comment>
<dbReference type="SUPFAM" id="SSF64602">
    <property type="entry name" value="F1 ATPase inhibitor, IF1, C-terminal domain"/>
    <property type="match status" value="1"/>
</dbReference>
<keyword evidence="10" id="KW-1185">Reference proteome</keyword>
<evidence type="ECO:0000256" key="5">
    <source>
        <dbReference type="ARBA" id="ARBA00023128"/>
    </source>
</evidence>
<feature type="compositionally biased region" description="Gly residues" evidence="8">
    <location>
        <begin position="31"/>
        <end position="43"/>
    </location>
</feature>
<dbReference type="Proteomes" id="UP001461498">
    <property type="component" value="Unassembled WGS sequence"/>
</dbReference>
<gene>
    <name evidence="9" type="ORF">O3M35_009268</name>
</gene>
<dbReference type="GO" id="GO:0042030">
    <property type="term" value="F:ATPase inhibitor activity"/>
    <property type="evidence" value="ECO:0007669"/>
    <property type="project" value="InterPro"/>
</dbReference>
<evidence type="ECO:0000313" key="9">
    <source>
        <dbReference type="EMBL" id="KAK9505151.1"/>
    </source>
</evidence>
<evidence type="ECO:0000256" key="3">
    <source>
        <dbReference type="ARBA" id="ARBA00022946"/>
    </source>
</evidence>
<dbReference type="InterPro" id="IPR007648">
    <property type="entry name" value="ATPase_inhibitor_mt"/>
</dbReference>
<evidence type="ECO:0000256" key="4">
    <source>
        <dbReference type="ARBA" id="ARBA00023054"/>
    </source>
</evidence>
<reference evidence="9 10" key="1">
    <citation type="submission" date="2022-12" db="EMBL/GenBank/DDBJ databases">
        <title>Chromosome-level genome assembly of true bugs.</title>
        <authorList>
            <person name="Ma L."/>
            <person name="Li H."/>
        </authorList>
    </citation>
    <scope>NUCLEOTIDE SEQUENCE [LARGE SCALE GENOMIC DNA]</scope>
    <source>
        <strain evidence="9">Lab_2022b</strain>
    </source>
</reference>
<dbReference type="Pfam" id="PF04568">
    <property type="entry name" value="IATP"/>
    <property type="match status" value="1"/>
</dbReference>
<evidence type="ECO:0000256" key="7">
    <source>
        <dbReference type="SAM" id="Coils"/>
    </source>
</evidence>
<evidence type="ECO:0000256" key="2">
    <source>
        <dbReference type="ARBA" id="ARBA00010901"/>
    </source>
</evidence>
<dbReference type="AlphaFoldDB" id="A0AAW1D363"/>
<evidence type="ECO:0000313" key="10">
    <source>
        <dbReference type="Proteomes" id="UP001461498"/>
    </source>
</evidence>
<name>A0AAW1D363_9HEMI</name>
<keyword evidence="3" id="KW-0809">Transit peptide</keyword>
<proteinExistence type="inferred from homology"/>
<organism evidence="9 10">
    <name type="scientific">Rhynocoris fuscipes</name>
    <dbReference type="NCBI Taxonomy" id="488301"/>
    <lineage>
        <taxon>Eukaryota</taxon>
        <taxon>Metazoa</taxon>
        <taxon>Ecdysozoa</taxon>
        <taxon>Arthropoda</taxon>
        <taxon>Hexapoda</taxon>
        <taxon>Insecta</taxon>
        <taxon>Pterygota</taxon>
        <taxon>Neoptera</taxon>
        <taxon>Paraneoptera</taxon>
        <taxon>Hemiptera</taxon>
        <taxon>Heteroptera</taxon>
        <taxon>Panheteroptera</taxon>
        <taxon>Cimicomorpha</taxon>
        <taxon>Reduviidae</taxon>
        <taxon>Harpactorinae</taxon>
        <taxon>Harpactorini</taxon>
        <taxon>Rhynocoris</taxon>
    </lineage>
</organism>
<keyword evidence="4 7" id="KW-0175">Coiled coil</keyword>
<evidence type="ECO:0000256" key="1">
    <source>
        <dbReference type="ARBA" id="ARBA00004173"/>
    </source>
</evidence>
<keyword evidence="5" id="KW-0496">Mitochondrion</keyword>
<accession>A0AAW1D363</accession>
<comment type="subcellular location">
    <subcellularLocation>
        <location evidence="1">Mitochondrion</location>
    </subcellularLocation>
</comment>
<feature type="region of interest" description="Disordered" evidence="8">
    <location>
        <begin position="29"/>
        <end position="48"/>
    </location>
</feature>
<dbReference type="Gene3D" id="1.20.5.500">
    <property type="entry name" value="Single helix bin"/>
    <property type="match status" value="1"/>
</dbReference>
<evidence type="ECO:0000256" key="8">
    <source>
        <dbReference type="SAM" id="MobiDB-lite"/>
    </source>
</evidence>